<feature type="compositionally biased region" description="Low complexity" evidence="1">
    <location>
        <begin position="41"/>
        <end position="58"/>
    </location>
</feature>
<organism evidence="2 3">
    <name type="scientific">Gonium pectorale</name>
    <name type="common">Green alga</name>
    <dbReference type="NCBI Taxonomy" id="33097"/>
    <lineage>
        <taxon>Eukaryota</taxon>
        <taxon>Viridiplantae</taxon>
        <taxon>Chlorophyta</taxon>
        <taxon>core chlorophytes</taxon>
        <taxon>Chlorophyceae</taxon>
        <taxon>CS clade</taxon>
        <taxon>Chlamydomonadales</taxon>
        <taxon>Volvocaceae</taxon>
        <taxon>Gonium</taxon>
    </lineage>
</organism>
<dbReference type="EMBL" id="LSYV01002126">
    <property type="protein sequence ID" value="KXZ40817.1"/>
    <property type="molecule type" value="Genomic_DNA"/>
</dbReference>
<dbReference type="Proteomes" id="UP000075714">
    <property type="component" value="Unassembled WGS sequence"/>
</dbReference>
<proteinExistence type="predicted"/>
<evidence type="ECO:0000313" key="2">
    <source>
        <dbReference type="EMBL" id="KXZ40817.1"/>
    </source>
</evidence>
<evidence type="ECO:0000256" key="1">
    <source>
        <dbReference type="SAM" id="MobiDB-lite"/>
    </source>
</evidence>
<accession>A0A150FT68</accession>
<reference evidence="3" key="1">
    <citation type="journal article" date="2016" name="Nat. Commun.">
        <title>The Gonium pectorale genome demonstrates co-option of cell cycle regulation during the evolution of multicellularity.</title>
        <authorList>
            <person name="Hanschen E.R."/>
            <person name="Marriage T.N."/>
            <person name="Ferris P.J."/>
            <person name="Hamaji T."/>
            <person name="Toyoda A."/>
            <person name="Fujiyama A."/>
            <person name="Neme R."/>
            <person name="Noguchi H."/>
            <person name="Minakuchi Y."/>
            <person name="Suzuki M."/>
            <person name="Kawai-Toyooka H."/>
            <person name="Smith D.R."/>
            <person name="Sparks H."/>
            <person name="Anderson J."/>
            <person name="Bakaric R."/>
            <person name="Luria V."/>
            <person name="Karger A."/>
            <person name="Kirschner M.W."/>
            <person name="Durand P.M."/>
            <person name="Michod R.E."/>
            <person name="Nozaki H."/>
            <person name="Olson B.J."/>
        </authorList>
    </citation>
    <scope>NUCLEOTIDE SEQUENCE [LARGE SCALE GENOMIC DNA]</scope>
    <source>
        <strain evidence="3">NIES-2863</strain>
    </source>
</reference>
<feature type="region of interest" description="Disordered" evidence="1">
    <location>
        <begin position="34"/>
        <end position="68"/>
    </location>
</feature>
<dbReference type="AlphaFoldDB" id="A0A150FT68"/>
<name>A0A150FT68_GONPE</name>
<comment type="caution">
    <text evidence="2">The sequence shown here is derived from an EMBL/GenBank/DDBJ whole genome shotgun (WGS) entry which is preliminary data.</text>
</comment>
<keyword evidence="3" id="KW-1185">Reference proteome</keyword>
<evidence type="ECO:0000313" key="3">
    <source>
        <dbReference type="Proteomes" id="UP000075714"/>
    </source>
</evidence>
<sequence length="226" mass="23491">MDPKRKGMEVLNVARSRWLIQVFKGLQDRIKRAAGKGAPVPAATGPAEQAGAEAGAGPSTSAPAEPDQLPLLPGVEVKKYNQQQCQQVLPRVVRYFCHCGWRKSLTFDSLSSSIKEGEPIPVAWANAHNLLLEVNNLFAVEGHIKGASLSQLVTWESGHKGMRGGIRTGGGAAAAAAAAVACGTSSGGEGGGGDVGGGRQQVGVGSMNQARPLFLWKASFALVRLA</sequence>
<protein>
    <submittedName>
        <fullName evidence="2">Uncharacterized protein</fullName>
    </submittedName>
</protein>
<gene>
    <name evidence="2" type="ORF">GPECTOR_2138g1116</name>
</gene>